<evidence type="ECO:0000256" key="16">
    <source>
        <dbReference type="ARBA" id="ARBA00023014"/>
    </source>
</evidence>
<comment type="subcellular location">
    <subcellularLocation>
        <location evidence="3">Cytoplasm</location>
    </subcellularLocation>
</comment>
<dbReference type="SMART" id="SM00387">
    <property type="entry name" value="HATPase_c"/>
    <property type="match status" value="1"/>
</dbReference>
<dbReference type="PANTHER" id="PTHR24421:SF10">
    <property type="entry name" value="NITRATE_NITRITE SENSOR PROTEIN NARQ"/>
    <property type="match status" value="1"/>
</dbReference>
<dbReference type="InterPro" id="IPR005467">
    <property type="entry name" value="His_kinase_dom"/>
</dbReference>
<keyword evidence="12 22" id="KW-0418">Kinase</keyword>
<dbReference type="InterPro" id="IPR004358">
    <property type="entry name" value="Sig_transdc_His_kin-like_C"/>
</dbReference>
<name>A0A561V8Z8_9PSEU</name>
<keyword evidence="6" id="KW-0004">4Fe-4S</keyword>
<evidence type="ECO:0000256" key="9">
    <source>
        <dbReference type="ARBA" id="ARBA00022679"/>
    </source>
</evidence>
<dbReference type="CDD" id="cd16917">
    <property type="entry name" value="HATPase_UhpB-NarQ-NarX-like"/>
    <property type="match status" value="1"/>
</dbReference>
<evidence type="ECO:0000259" key="21">
    <source>
        <dbReference type="PROSITE" id="PS50109"/>
    </source>
</evidence>
<evidence type="ECO:0000256" key="19">
    <source>
        <dbReference type="SAM" id="Coils"/>
    </source>
</evidence>
<dbReference type="EC" id="2.7.13.3" evidence="4"/>
<sequence length="391" mass="42297">MADAEQEAHLLIRIIETISARLDLDEIVQNVAAIITEMTATDVCFVHLLDDDRQRLRLCGATPPFDRLAGRVELAVGEGMAGWVAAHGEPAVIVEDKLADPRYKYIPELHGEEFTSMVSVPILTRLGHLVGVLNLHSKRRREFGDDVELLRSLAGLVAGAIENARLYRRLADREEALERFTERMVQLQEAESRRLAGEIHDGISQRIVSLFFHLSAARDLVGDDTARAEEQIATAQDLAAAALDETRYAIAGLRPPVLDDLGLTASLQSLASGIADMHVRVDAGVCDVPEFLESAIYRSAQEALQNIQKHAQAGSAVIRLRATSAGVVLQVSDDGVGFDPASLRASTGPTGHGLPGLRERARLLGGTLDVRSTPGEGTTLTLNVPPHRDSS</sequence>
<keyword evidence="9" id="KW-0808">Transferase</keyword>
<evidence type="ECO:0000256" key="4">
    <source>
        <dbReference type="ARBA" id="ARBA00012438"/>
    </source>
</evidence>
<keyword evidence="16" id="KW-0411">Iron-sulfur</keyword>
<dbReference type="GO" id="GO:0005737">
    <property type="term" value="C:cytoplasm"/>
    <property type="evidence" value="ECO:0007669"/>
    <property type="project" value="UniProtKB-SubCell"/>
</dbReference>
<dbReference type="PANTHER" id="PTHR24421">
    <property type="entry name" value="NITRATE/NITRITE SENSOR PROTEIN NARX-RELATED"/>
    <property type="match status" value="1"/>
</dbReference>
<comment type="function">
    <text evidence="17">Member of the two-component regulatory system NreB/NreC involved in the control of dissimilatory nitrate/nitrite reduction in response to oxygen. NreB functions as a direct oxygen sensor histidine kinase which is autophosphorylated, in the absence of oxygen, probably at the conserved histidine residue, and transfers its phosphate group probably to a conserved aspartate residue of NreC. NreB/NreC activates the expression of the nitrate (narGHJI) and nitrite (nir) reductase operons, as well as the putative nitrate transporter gene narT.</text>
</comment>
<comment type="caution">
    <text evidence="22">The sequence shown here is derived from an EMBL/GenBank/DDBJ whole genome shotgun (WGS) entry which is preliminary data.</text>
</comment>
<feature type="domain" description="Histidine kinase" evidence="21">
    <location>
        <begin position="296"/>
        <end position="388"/>
    </location>
</feature>
<evidence type="ECO:0000256" key="3">
    <source>
        <dbReference type="ARBA" id="ARBA00004496"/>
    </source>
</evidence>
<dbReference type="EMBL" id="VIWX01000001">
    <property type="protein sequence ID" value="TWG08098.1"/>
    <property type="molecule type" value="Genomic_DNA"/>
</dbReference>
<evidence type="ECO:0000256" key="15">
    <source>
        <dbReference type="ARBA" id="ARBA00023012"/>
    </source>
</evidence>
<dbReference type="SMART" id="SM00065">
    <property type="entry name" value="GAF"/>
    <property type="match status" value="1"/>
</dbReference>
<evidence type="ECO:0000256" key="14">
    <source>
        <dbReference type="ARBA" id="ARBA00023004"/>
    </source>
</evidence>
<proteinExistence type="predicted"/>
<protein>
    <recommendedName>
        <fullName evidence="5">Oxygen sensor histidine kinase NreB</fullName>
        <ecNumber evidence="4">2.7.13.3</ecNumber>
    </recommendedName>
    <alternativeName>
        <fullName evidence="18">Nitrogen regulation protein B</fullName>
    </alternativeName>
</protein>
<dbReference type="Gene3D" id="3.30.565.10">
    <property type="entry name" value="Histidine kinase-like ATPase, C-terminal domain"/>
    <property type="match status" value="1"/>
</dbReference>
<dbReference type="GO" id="GO:0046872">
    <property type="term" value="F:metal ion binding"/>
    <property type="evidence" value="ECO:0007669"/>
    <property type="project" value="UniProtKB-KW"/>
</dbReference>
<evidence type="ECO:0000256" key="18">
    <source>
        <dbReference type="ARBA" id="ARBA00030800"/>
    </source>
</evidence>
<dbReference type="AlphaFoldDB" id="A0A561V8Z8"/>
<keyword evidence="7" id="KW-0963">Cytoplasm</keyword>
<evidence type="ECO:0000256" key="1">
    <source>
        <dbReference type="ARBA" id="ARBA00000085"/>
    </source>
</evidence>
<keyword evidence="10" id="KW-0479">Metal-binding</keyword>
<evidence type="ECO:0000256" key="7">
    <source>
        <dbReference type="ARBA" id="ARBA00022490"/>
    </source>
</evidence>
<organism evidence="22 23">
    <name type="scientific">Saccharopolyspora dendranthemae</name>
    <dbReference type="NCBI Taxonomy" id="1181886"/>
    <lineage>
        <taxon>Bacteria</taxon>
        <taxon>Bacillati</taxon>
        <taxon>Actinomycetota</taxon>
        <taxon>Actinomycetes</taxon>
        <taxon>Pseudonocardiales</taxon>
        <taxon>Pseudonocardiaceae</taxon>
        <taxon>Saccharopolyspora</taxon>
    </lineage>
</organism>
<dbReference type="Pfam" id="PF07730">
    <property type="entry name" value="HisKA_3"/>
    <property type="match status" value="1"/>
</dbReference>
<dbReference type="GO" id="GO:0046983">
    <property type="term" value="F:protein dimerization activity"/>
    <property type="evidence" value="ECO:0007669"/>
    <property type="project" value="InterPro"/>
</dbReference>
<keyword evidence="15" id="KW-0902">Two-component regulatory system</keyword>
<dbReference type="Pfam" id="PF13185">
    <property type="entry name" value="GAF_2"/>
    <property type="match status" value="1"/>
</dbReference>
<dbReference type="PROSITE" id="PS50109">
    <property type="entry name" value="HIS_KIN"/>
    <property type="match status" value="1"/>
</dbReference>
<keyword evidence="8" id="KW-0597">Phosphoprotein</keyword>
<keyword evidence="23" id="KW-1185">Reference proteome</keyword>
<evidence type="ECO:0000256" key="2">
    <source>
        <dbReference type="ARBA" id="ARBA00001966"/>
    </source>
</evidence>
<comment type="catalytic activity">
    <reaction evidence="1">
        <text>ATP + protein L-histidine = ADP + protein N-phospho-L-histidine.</text>
        <dbReference type="EC" id="2.7.13.3"/>
    </reaction>
</comment>
<dbReference type="Gene3D" id="3.30.450.40">
    <property type="match status" value="1"/>
</dbReference>
<dbReference type="GO" id="GO:0000155">
    <property type="term" value="F:phosphorelay sensor kinase activity"/>
    <property type="evidence" value="ECO:0007669"/>
    <property type="project" value="InterPro"/>
</dbReference>
<dbReference type="GO" id="GO:0016020">
    <property type="term" value="C:membrane"/>
    <property type="evidence" value="ECO:0007669"/>
    <property type="project" value="InterPro"/>
</dbReference>
<keyword evidence="13" id="KW-0067">ATP-binding</keyword>
<evidence type="ECO:0000313" key="22">
    <source>
        <dbReference type="EMBL" id="TWG08098.1"/>
    </source>
</evidence>
<dbReference type="Proteomes" id="UP000316184">
    <property type="component" value="Unassembled WGS sequence"/>
</dbReference>
<dbReference type="Gene3D" id="1.20.5.1930">
    <property type="match status" value="1"/>
</dbReference>
<dbReference type="GO" id="GO:0005524">
    <property type="term" value="F:ATP binding"/>
    <property type="evidence" value="ECO:0007669"/>
    <property type="project" value="UniProtKB-KW"/>
</dbReference>
<evidence type="ECO:0000256" key="20">
    <source>
        <dbReference type="SAM" id="MobiDB-lite"/>
    </source>
</evidence>
<dbReference type="InterPro" id="IPR003594">
    <property type="entry name" value="HATPase_dom"/>
</dbReference>
<evidence type="ECO:0000256" key="5">
    <source>
        <dbReference type="ARBA" id="ARBA00017322"/>
    </source>
</evidence>
<dbReference type="OrthoDB" id="144293at2"/>
<feature type="region of interest" description="Disordered" evidence="20">
    <location>
        <begin position="368"/>
        <end position="391"/>
    </location>
</feature>
<dbReference type="SUPFAM" id="SSF55781">
    <property type="entry name" value="GAF domain-like"/>
    <property type="match status" value="1"/>
</dbReference>
<dbReference type="InterPro" id="IPR036890">
    <property type="entry name" value="HATPase_C_sf"/>
</dbReference>
<evidence type="ECO:0000256" key="13">
    <source>
        <dbReference type="ARBA" id="ARBA00022840"/>
    </source>
</evidence>
<dbReference type="InterPro" id="IPR011712">
    <property type="entry name" value="Sig_transdc_His_kin_sub3_dim/P"/>
</dbReference>
<evidence type="ECO:0000256" key="10">
    <source>
        <dbReference type="ARBA" id="ARBA00022723"/>
    </source>
</evidence>
<dbReference type="InterPro" id="IPR003018">
    <property type="entry name" value="GAF"/>
</dbReference>
<evidence type="ECO:0000256" key="8">
    <source>
        <dbReference type="ARBA" id="ARBA00022553"/>
    </source>
</evidence>
<dbReference type="InterPro" id="IPR050482">
    <property type="entry name" value="Sensor_HK_TwoCompSys"/>
</dbReference>
<keyword evidence="11" id="KW-0547">Nucleotide-binding</keyword>
<comment type="cofactor">
    <cofactor evidence="2">
        <name>[4Fe-4S] cluster</name>
        <dbReference type="ChEBI" id="CHEBI:49883"/>
    </cofactor>
</comment>
<gene>
    <name evidence="22" type="ORF">FHU35_11717</name>
</gene>
<keyword evidence="19" id="KW-0175">Coiled coil</keyword>
<accession>A0A561V8Z8</accession>
<evidence type="ECO:0000256" key="11">
    <source>
        <dbReference type="ARBA" id="ARBA00022741"/>
    </source>
</evidence>
<feature type="coiled-coil region" evidence="19">
    <location>
        <begin position="163"/>
        <end position="190"/>
    </location>
</feature>
<evidence type="ECO:0000256" key="6">
    <source>
        <dbReference type="ARBA" id="ARBA00022485"/>
    </source>
</evidence>
<dbReference type="PRINTS" id="PR00344">
    <property type="entry name" value="BCTRLSENSOR"/>
</dbReference>
<dbReference type="InterPro" id="IPR029016">
    <property type="entry name" value="GAF-like_dom_sf"/>
</dbReference>
<keyword evidence="14" id="KW-0408">Iron</keyword>
<dbReference type="Pfam" id="PF02518">
    <property type="entry name" value="HATPase_c"/>
    <property type="match status" value="1"/>
</dbReference>
<evidence type="ECO:0000256" key="12">
    <source>
        <dbReference type="ARBA" id="ARBA00022777"/>
    </source>
</evidence>
<dbReference type="GO" id="GO:0051539">
    <property type="term" value="F:4 iron, 4 sulfur cluster binding"/>
    <property type="evidence" value="ECO:0007669"/>
    <property type="project" value="UniProtKB-KW"/>
</dbReference>
<dbReference type="SUPFAM" id="SSF55874">
    <property type="entry name" value="ATPase domain of HSP90 chaperone/DNA topoisomerase II/histidine kinase"/>
    <property type="match status" value="1"/>
</dbReference>
<reference evidence="22 23" key="1">
    <citation type="submission" date="2019-06" db="EMBL/GenBank/DDBJ databases">
        <title>Sequencing the genomes of 1000 actinobacteria strains.</title>
        <authorList>
            <person name="Klenk H.-P."/>
        </authorList>
    </citation>
    <scope>NUCLEOTIDE SEQUENCE [LARGE SCALE GENOMIC DNA]</scope>
    <source>
        <strain evidence="22 23">DSM 46699</strain>
    </source>
</reference>
<evidence type="ECO:0000256" key="17">
    <source>
        <dbReference type="ARBA" id="ARBA00024827"/>
    </source>
</evidence>
<evidence type="ECO:0000313" key="23">
    <source>
        <dbReference type="Proteomes" id="UP000316184"/>
    </source>
</evidence>